<dbReference type="GO" id="GO:0007094">
    <property type="term" value="P:mitotic spindle assembly checkpoint signaling"/>
    <property type="evidence" value="ECO:0007669"/>
    <property type="project" value="TreeGrafter"/>
</dbReference>
<evidence type="ECO:0000313" key="3">
    <source>
        <dbReference type="EMBL" id="KIO10760.1"/>
    </source>
</evidence>
<proteinExistence type="predicted"/>
<feature type="compositionally biased region" description="Acidic residues" evidence="1">
    <location>
        <begin position="511"/>
        <end position="525"/>
    </location>
</feature>
<gene>
    <name evidence="3" type="ORF">M404DRAFT_995225</name>
</gene>
<dbReference type="EMBL" id="KN831951">
    <property type="protein sequence ID" value="KIO10760.1"/>
    <property type="molecule type" value="Genomic_DNA"/>
</dbReference>
<sequence>MAFPLPSHLPRKVDVSSEILSKLDSATWQTLNSSVASSWCKELDECISQTKKRIHDRIRSDITAFDVQLSSAKSAQERLSTLSHGINSLNQSVFDPESGVTSLTLETLKRHHALAQASLNADVLHASLQHLAKCKAQLDVAQTTADTGNLPEAVLACSELNRLLAASPGPLAEARVIADMKRVSQVIENRVSELLENACSASLVVVEQHITVHPSVLVPGSATPLSLSSVLSSLSPSALSARLASLRRDLTSYYIDRVLCGSTSVTSTTEDDPSGFAVHKIQCFTSNGCISRDTSLDTLSRLLDFLDEKVFPHLPQPQREIFPRTFAKPVTSSIMTNVLTPSLPSTLEGLPIFLQLTRKAVDFESKYVVNLLGGDSMERKIKTWADNVCSHYERARRVHILGTVRKVILEHATRIDSTFMAEVRIPAEGGLHDQTAVMDQQDVTECSPSSEDAWNLDDNQSFSMSNSGSAVDEQSWGFDDEIETQEQPAAVAEPSPGAKADPDPGDAWGWNDDEPPEEPVDDEAGTDSSQGGLWDDDPWGDNNDSPTRSSAIPAIAPVVKSQKLTPEQQVASGSTNGPSKASQDPSRDSKERYLVSTLTTEVVRIIEKCLEEGKALATSHIFPQSSTSPPGNLIMHSSSLVLDLYCGLYPVVVTPRPSDATVHVQFSNDCYFLSEELGRVLSKMKAPSDVEEKLQEGRADLRVLADSWFYDAIDKQVAALCSTLASANGFTGTSDQDRYDECETAVTTVLQNIKRLARAWKKVLPKGKYYIAMGNVVDGVLLRILDDILAIPDIPEVESHKLGELCRILFALEELFVENAESLVVSFVPSWLKFSYLSELLGASMADLTYLFDEGALVDFEIEELVKLVRALFADTPLRTKTLNKIMSGHPIR</sequence>
<dbReference type="GO" id="GO:0006888">
    <property type="term" value="P:endoplasmic reticulum to Golgi vesicle-mediated transport"/>
    <property type="evidence" value="ECO:0007669"/>
    <property type="project" value="TreeGrafter"/>
</dbReference>
<dbReference type="PANTHER" id="PTHR12205:SF0">
    <property type="entry name" value="CENTROMERE_KINETOCHORE PROTEIN ZW10 HOMOLOG"/>
    <property type="match status" value="1"/>
</dbReference>
<dbReference type="OrthoDB" id="534815at2759"/>
<dbReference type="GO" id="GO:0005737">
    <property type="term" value="C:cytoplasm"/>
    <property type="evidence" value="ECO:0007669"/>
    <property type="project" value="GOC"/>
</dbReference>
<protein>
    <recommendedName>
        <fullName evidence="2">ZW10 C-terminal helical domain-containing protein</fullName>
    </recommendedName>
</protein>
<dbReference type="Pfam" id="PF22766">
    <property type="entry name" value="ZW10_C2"/>
    <property type="match status" value="1"/>
</dbReference>
<dbReference type="PANTHER" id="PTHR12205">
    <property type="entry name" value="CENTROMERE/KINETOCHORE PROTEIN ZW10"/>
    <property type="match status" value="1"/>
</dbReference>
<dbReference type="Proteomes" id="UP000054217">
    <property type="component" value="Unassembled WGS sequence"/>
</dbReference>
<reference evidence="3 4" key="1">
    <citation type="submission" date="2014-04" db="EMBL/GenBank/DDBJ databases">
        <authorList>
            <consortium name="DOE Joint Genome Institute"/>
            <person name="Kuo A."/>
            <person name="Kohler A."/>
            <person name="Costa M.D."/>
            <person name="Nagy L.G."/>
            <person name="Floudas D."/>
            <person name="Copeland A."/>
            <person name="Barry K.W."/>
            <person name="Cichocki N."/>
            <person name="Veneault-Fourrey C."/>
            <person name="LaButti K."/>
            <person name="Lindquist E.A."/>
            <person name="Lipzen A."/>
            <person name="Lundell T."/>
            <person name="Morin E."/>
            <person name="Murat C."/>
            <person name="Sun H."/>
            <person name="Tunlid A."/>
            <person name="Henrissat B."/>
            <person name="Grigoriev I.V."/>
            <person name="Hibbett D.S."/>
            <person name="Martin F."/>
            <person name="Nordberg H.P."/>
            <person name="Cantor M.N."/>
            <person name="Hua S.X."/>
        </authorList>
    </citation>
    <scope>NUCLEOTIDE SEQUENCE [LARGE SCALE GENOMIC DNA]</scope>
    <source>
        <strain evidence="3 4">Marx 270</strain>
    </source>
</reference>
<organism evidence="3 4">
    <name type="scientific">Pisolithus tinctorius Marx 270</name>
    <dbReference type="NCBI Taxonomy" id="870435"/>
    <lineage>
        <taxon>Eukaryota</taxon>
        <taxon>Fungi</taxon>
        <taxon>Dikarya</taxon>
        <taxon>Basidiomycota</taxon>
        <taxon>Agaricomycotina</taxon>
        <taxon>Agaricomycetes</taxon>
        <taxon>Agaricomycetidae</taxon>
        <taxon>Boletales</taxon>
        <taxon>Sclerodermatineae</taxon>
        <taxon>Pisolithaceae</taxon>
        <taxon>Pisolithus</taxon>
    </lineage>
</organism>
<dbReference type="InterPro" id="IPR046362">
    <property type="entry name" value="Zw10/DSL1_C_sf"/>
</dbReference>
<keyword evidence="4" id="KW-1185">Reference proteome</keyword>
<feature type="compositionally biased region" description="Polar residues" evidence="1">
    <location>
        <begin position="440"/>
        <end position="469"/>
    </location>
</feature>
<feature type="domain" description="ZW10 C-terminal helical" evidence="2">
    <location>
        <begin position="745"/>
        <end position="886"/>
    </location>
</feature>
<dbReference type="GO" id="GO:1990423">
    <property type="term" value="C:RZZ complex"/>
    <property type="evidence" value="ECO:0007669"/>
    <property type="project" value="TreeGrafter"/>
</dbReference>
<dbReference type="STRING" id="870435.A0A0C3PAT8"/>
<dbReference type="InterPro" id="IPR055148">
    <property type="entry name" value="ZW10_C_2"/>
</dbReference>
<evidence type="ECO:0000313" key="4">
    <source>
        <dbReference type="Proteomes" id="UP000054217"/>
    </source>
</evidence>
<name>A0A0C3PAT8_PISTI</name>
<feature type="region of interest" description="Disordered" evidence="1">
    <location>
        <begin position="485"/>
        <end position="593"/>
    </location>
</feature>
<reference evidence="4" key="2">
    <citation type="submission" date="2015-01" db="EMBL/GenBank/DDBJ databases">
        <title>Evolutionary Origins and Diversification of the Mycorrhizal Mutualists.</title>
        <authorList>
            <consortium name="DOE Joint Genome Institute"/>
            <consortium name="Mycorrhizal Genomics Consortium"/>
            <person name="Kohler A."/>
            <person name="Kuo A."/>
            <person name="Nagy L.G."/>
            <person name="Floudas D."/>
            <person name="Copeland A."/>
            <person name="Barry K.W."/>
            <person name="Cichocki N."/>
            <person name="Veneault-Fourrey C."/>
            <person name="LaButti K."/>
            <person name="Lindquist E.A."/>
            <person name="Lipzen A."/>
            <person name="Lundell T."/>
            <person name="Morin E."/>
            <person name="Murat C."/>
            <person name="Riley R."/>
            <person name="Ohm R."/>
            <person name="Sun H."/>
            <person name="Tunlid A."/>
            <person name="Henrissat B."/>
            <person name="Grigoriev I.V."/>
            <person name="Hibbett D.S."/>
            <person name="Martin F."/>
        </authorList>
    </citation>
    <scope>NUCLEOTIDE SEQUENCE [LARGE SCALE GENOMIC DNA]</scope>
    <source>
        <strain evidence="4">Marx 270</strain>
    </source>
</reference>
<dbReference type="HOGENOM" id="CLU_012968_0_0_1"/>
<dbReference type="AlphaFoldDB" id="A0A0C3PAT8"/>
<evidence type="ECO:0000259" key="2">
    <source>
        <dbReference type="Pfam" id="PF22766"/>
    </source>
</evidence>
<evidence type="ECO:0000256" key="1">
    <source>
        <dbReference type="SAM" id="MobiDB-lite"/>
    </source>
</evidence>
<feature type="compositionally biased region" description="Polar residues" evidence="1">
    <location>
        <begin position="562"/>
        <end position="584"/>
    </location>
</feature>
<feature type="region of interest" description="Disordered" evidence="1">
    <location>
        <begin position="440"/>
        <end position="473"/>
    </location>
</feature>
<dbReference type="InParanoid" id="A0A0C3PAT8"/>
<accession>A0A0C3PAT8</accession>
<dbReference type="Gene3D" id="1.10.357.150">
    <property type="match status" value="1"/>
</dbReference>